<evidence type="ECO:0000313" key="3">
    <source>
        <dbReference type="EMBL" id="KKB53444.1"/>
    </source>
</evidence>
<protein>
    <submittedName>
        <fullName evidence="3">Uncharacterized protein</fullName>
    </submittedName>
</protein>
<evidence type="ECO:0000256" key="2">
    <source>
        <dbReference type="SAM" id="Phobius"/>
    </source>
</evidence>
<accession>A0A0F5J6L3</accession>
<dbReference type="Proteomes" id="UP000033047">
    <property type="component" value="Unassembled WGS sequence"/>
</dbReference>
<feature type="coiled-coil region" evidence="1">
    <location>
        <begin position="200"/>
        <end position="283"/>
    </location>
</feature>
<dbReference type="Gene3D" id="1.10.10.10">
    <property type="entry name" value="Winged helix-like DNA-binding domain superfamily/Winged helix DNA-binding domain"/>
    <property type="match status" value="1"/>
</dbReference>
<keyword evidence="1" id="KW-0175">Coiled coil</keyword>
<feature type="transmembrane region" description="Helical" evidence="2">
    <location>
        <begin position="6"/>
        <end position="28"/>
    </location>
</feature>
<dbReference type="HOGENOM" id="CLU_052016_0_0_10"/>
<evidence type="ECO:0000313" key="4">
    <source>
        <dbReference type="Proteomes" id="UP000033047"/>
    </source>
</evidence>
<keyword evidence="2" id="KW-1133">Transmembrane helix</keyword>
<comment type="caution">
    <text evidence="3">The sequence shown here is derived from an EMBL/GenBank/DDBJ whole genome shotgun (WGS) entry which is preliminary data.</text>
</comment>
<organism evidence="3 4">
    <name type="scientific">Parabacteroides goldsteinii DSM 19448 = WAL 12034</name>
    <dbReference type="NCBI Taxonomy" id="927665"/>
    <lineage>
        <taxon>Bacteria</taxon>
        <taxon>Pseudomonadati</taxon>
        <taxon>Bacteroidota</taxon>
        <taxon>Bacteroidia</taxon>
        <taxon>Bacteroidales</taxon>
        <taxon>Tannerellaceae</taxon>
        <taxon>Parabacteroides</taxon>
    </lineage>
</organism>
<name>A0A0F5J6L3_9BACT</name>
<dbReference type="EMBL" id="AQHV01000014">
    <property type="protein sequence ID" value="KKB53444.1"/>
    <property type="molecule type" value="Genomic_DNA"/>
</dbReference>
<dbReference type="InterPro" id="IPR036388">
    <property type="entry name" value="WH-like_DNA-bd_sf"/>
</dbReference>
<sequence>MKRKVINILVFIFVGAGVISLFVFWFMYTYEKQNRKLHADASILFTEAIQKDIKRISGRQTEFYDPQYSPNDIPGDEKMAWCDQDYITTRDSNRHVLDSLFHSLLREQGIPAKVAIRCIWKGKVIDTSADSALYKDAIFLKSIVYRLNEEKDKNITLQAYADFPVGMILGRMGWFWCISFLILVGLVGGGWYFNRQNLIKRQQSKSIERLQAELVELKVRKQEIEKINKQQVESIEQKQAELIKLETKQRNTEKVNKQQSESIEQLQAELVELNDQKQETDAINKQQAELIGQKQFELEKLLKWIVPLSSNEKIIWIELPCGFYFSKKYGVLRNANGIAIQLKNNSLSLFRHFVEAEDHMLTYKYICTDVLERFVKDEIGDSDRDCVSAAIKRLREDVEPFSCIEFKSIRKVGYQMTFSNYQNDTTLPGKSD</sequence>
<gene>
    <name evidence="3" type="ORF">HMPREF1535_02985</name>
</gene>
<keyword evidence="2" id="KW-0812">Transmembrane</keyword>
<feature type="transmembrane region" description="Helical" evidence="2">
    <location>
        <begin position="173"/>
        <end position="193"/>
    </location>
</feature>
<evidence type="ECO:0000256" key="1">
    <source>
        <dbReference type="SAM" id="Coils"/>
    </source>
</evidence>
<dbReference type="PATRIC" id="fig|927665.4.peg.3065"/>
<reference evidence="3 4" key="1">
    <citation type="submission" date="2013-04" db="EMBL/GenBank/DDBJ databases">
        <title>The Genome Sequence of Parabacteroides goldsteinii DSM 19448.</title>
        <authorList>
            <consortium name="The Broad Institute Genomics Platform"/>
            <person name="Earl A."/>
            <person name="Ward D."/>
            <person name="Feldgarden M."/>
            <person name="Gevers D."/>
            <person name="Martens E."/>
            <person name="Sakamoto M."/>
            <person name="Benno Y."/>
            <person name="Song Y."/>
            <person name="Liu C."/>
            <person name="Lee J."/>
            <person name="Bolanos M."/>
            <person name="Vaisanen M.L."/>
            <person name="Finegold S.M."/>
            <person name="Walker B."/>
            <person name="Young S."/>
            <person name="Zeng Q."/>
            <person name="Gargeya S."/>
            <person name="Fitzgerald M."/>
            <person name="Haas B."/>
            <person name="Abouelleil A."/>
            <person name="Allen A.W."/>
            <person name="Alvarado L."/>
            <person name="Arachchi H.M."/>
            <person name="Berlin A.M."/>
            <person name="Chapman S.B."/>
            <person name="Gainer-Dewar J."/>
            <person name="Goldberg J."/>
            <person name="Griggs A."/>
            <person name="Gujja S."/>
            <person name="Hansen M."/>
            <person name="Howarth C."/>
            <person name="Imamovic A."/>
            <person name="Ireland A."/>
            <person name="Larimer J."/>
            <person name="McCowan C."/>
            <person name="Murphy C."/>
            <person name="Pearson M."/>
            <person name="Poon T.W."/>
            <person name="Priest M."/>
            <person name="Roberts A."/>
            <person name="Saif S."/>
            <person name="Shea T."/>
            <person name="Sisk P."/>
            <person name="Sykes S."/>
            <person name="Wortman J."/>
            <person name="Nusbaum C."/>
            <person name="Birren B."/>
        </authorList>
    </citation>
    <scope>NUCLEOTIDE SEQUENCE [LARGE SCALE GENOMIC DNA]</scope>
    <source>
        <strain evidence="3 4">DSM 19448</strain>
    </source>
</reference>
<keyword evidence="2" id="KW-0472">Membrane</keyword>
<dbReference type="RefSeq" id="WP_046146693.1">
    <property type="nucleotide sequence ID" value="NZ_KQ033913.1"/>
</dbReference>
<dbReference type="AlphaFoldDB" id="A0A0F5J6L3"/>
<dbReference type="STRING" id="927665.HMPREF1535_02985"/>
<proteinExistence type="predicted"/>